<feature type="transmembrane region" description="Helical" evidence="6">
    <location>
        <begin position="132"/>
        <end position="152"/>
    </location>
</feature>
<dbReference type="AlphaFoldDB" id="A0A6A5ZLS6"/>
<dbReference type="Pfam" id="PF07690">
    <property type="entry name" value="MFS_1"/>
    <property type="match status" value="1"/>
</dbReference>
<reference evidence="7" key="1">
    <citation type="journal article" date="2020" name="Stud. Mycol.">
        <title>101 Dothideomycetes genomes: a test case for predicting lifestyles and emergence of pathogens.</title>
        <authorList>
            <person name="Haridas S."/>
            <person name="Albert R."/>
            <person name="Binder M."/>
            <person name="Bloem J."/>
            <person name="Labutti K."/>
            <person name="Salamov A."/>
            <person name="Andreopoulos B."/>
            <person name="Baker S."/>
            <person name="Barry K."/>
            <person name="Bills G."/>
            <person name="Bluhm B."/>
            <person name="Cannon C."/>
            <person name="Castanera R."/>
            <person name="Culley D."/>
            <person name="Daum C."/>
            <person name="Ezra D."/>
            <person name="Gonzalez J."/>
            <person name="Henrissat B."/>
            <person name="Kuo A."/>
            <person name="Liang C."/>
            <person name="Lipzen A."/>
            <person name="Lutzoni F."/>
            <person name="Magnuson J."/>
            <person name="Mondo S."/>
            <person name="Nolan M."/>
            <person name="Ohm R."/>
            <person name="Pangilinan J."/>
            <person name="Park H.-J."/>
            <person name="Ramirez L."/>
            <person name="Alfaro M."/>
            <person name="Sun H."/>
            <person name="Tritt A."/>
            <person name="Yoshinaga Y."/>
            <person name="Zwiers L.-H."/>
            <person name="Turgeon B."/>
            <person name="Goodwin S."/>
            <person name="Spatafora J."/>
            <person name="Crous P."/>
            <person name="Grigoriev I."/>
        </authorList>
    </citation>
    <scope>NUCLEOTIDE SEQUENCE</scope>
    <source>
        <strain evidence="7">CBS 627.86</strain>
    </source>
</reference>
<feature type="transmembrane region" description="Helical" evidence="6">
    <location>
        <begin position="220"/>
        <end position="242"/>
    </location>
</feature>
<feature type="transmembrane region" description="Helical" evidence="6">
    <location>
        <begin position="478"/>
        <end position="499"/>
    </location>
</feature>
<organism evidence="7 8">
    <name type="scientific">Lophiotrema nucula</name>
    <dbReference type="NCBI Taxonomy" id="690887"/>
    <lineage>
        <taxon>Eukaryota</taxon>
        <taxon>Fungi</taxon>
        <taxon>Dikarya</taxon>
        <taxon>Ascomycota</taxon>
        <taxon>Pezizomycotina</taxon>
        <taxon>Dothideomycetes</taxon>
        <taxon>Pleosporomycetidae</taxon>
        <taxon>Pleosporales</taxon>
        <taxon>Lophiotremataceae</taxon>
        <taxon>Lophiotrema</taxon>
    </lineage>
</organism>
<comment type="subcellular location">
    <subcellularLocation>
        <location evidence="1">Membrane</location>
        <topology evidence="1">Multi-pass membrane protein</topology>
    </subcellularLocation>
</comment>
<feature type="transmembrane region" description="Helical" evidence="6">
    <location>
        <begin position="309"/>
        <end position="332"/>
    </location>
</feature>
<dbReference type="GO" id="GO:0005886">
    <property type="term" value="C:plasma membrane"/>
    <property type="evidence" value="ECO:0007669"/>
    <property type="project" value="TreeGrafter"/>
</dbReference>
<dbReference type="InterPro" id="IPR011701">
    <property type="entry name" value="MFS"/>
</dbReference>
<dbReference type="PANTHER" id="PTHR43791:SF33">
    <property type="entry name" value="VITAMIN H TRANSPORTER 1"/>
    <property type="match status" value="1"/>
</dbReference>
<dbReference type="FunFam" id="1.20.1250.20:FF:000399">
    <property type="entry name" value="MFS general substrate transporter"/>
    <property type="match status" value="1"/>
</dbReference>
<accession>A0A6A5ZLS6</accession>
<dbReference type="Gene3D" id="1.20.1250.20">
    <property type="entry name" value="MFS general substrate transporter like domains"/>
    <property type="match status" value="2"/>
</dbReference>
<evidence type="ECO:0000256" key="5">
    <source>
        <dbReference type="ARBA" id="ARBA00023136"/>
    </source>
</evidence>
<dbReference type="GO" id="GO:1901604">
    <property type="term" value="F:dethiobiotin transmembrane transporter activity"/>
    <property type="evidence" value="ECO:0007669"/>
    <property type="project" value="TreeGrafter"/>
</dbReference>
<keyword evidence="4 6" id="KW-1133">Transmembrane helix</keyword>
<name>A0A6A5ZLS6_9PLEO</name>
<keyword evidence="3 6" id="KW-0812">Transmembrane</keyword>
<feature type="transmembrane region" description="Helical" evidence="6">
    <location>
        <begin position="433"/>
        <end position="458"/>
    </location>
</feature>
<dbReference type="GO" id="GO:1905135">
    <property type="term" value="P:biotin import across plasma membrane"/>
    <property type="evidence" value="ECO:0007669"/>
    <property type="project" value="TreeGrafter"/>
</dbReference>
<feature type="transmembrane region" description="Helical" evidence="6">
    <location>
        <begin position="338"/>
        <end position="359"/>
    </location>
</feature>
<keyword evidence="2" id="KW-0813">Transport</keyword>
<sequence length="541" mass="59653">MASETIGRVPVEKEIAVVPSSAMNQGDFNQDIELGHEPIDVDRIEKVYKKLDRRILPAFWVLYFLCSAIRSNVGLAQTMNLDKHHDLASQLNLTPKQVSTGLALFYVCYVLFDLPSNLVMSKLSPHVWMSRIVTGVGIIGIGLVGMKAAWSFYLLRLLLGIVIAGMWPGMSYYLTLFYPPSRTGKRIGRYFTAAQVSAAVVGLVSAGFQEMDGLAGLVGFQWMFLLYGIVGTLVGISLLWWLPDRPLPPGEVRNREGWRRFIPQSEPALTGEDARIHYEDLTRVYHRRAWNLKDLWHVLIDWRLWPLTVMYFGVVGVGIGTQSYGTVIIRGINPDLTGIQLSLLFAPIWVMDLIAILLVTPLSDRFHQHRALFFSCAVLIQIIGLLVTTFAGNGSSSWSRYGGLLMVGFGLGPTVPICMTWTNEIFQPRHGEVGVAAASAVVSGLGNLGSILTTYALYTGWPADAVGPHKYRKSNLVMIGILCASILSSAVMVVLLKLFGNPRAKQISSASSTNEGEGAYIDGAAQRELQQRGLGRMLCFK</sequence>
<keyword evidence="5 6" id="KW-0472">Membrane</keyword>
<evidence type="ECO:0000256" key="2">
    <source>
        <dbReference type="ARBA" id="ARBA00022448"/>
    </source>
</evidence>
<proteinExistence type="predicted"/>
<dbReference type="GO" id="GO:0015295">
    <property type="term" value="F:solute:proton symporter activity"/>
    <property type="evidence" value="ECO:0007669"/>
    <property type="project" value="TreeGrafter"/>
</dbReference>
<dbReference type="InterPro" id="IPR036259">
    <property type="entry name" value="MFS_trans_sf"/>
</dbReference>
<gene>
    <name evidence="7" type="ORF">BDV96DRAFT_344798</name>
</gene>
<evidence type="ECO:0000256" key="6">
    <source>
        <dbReference type="SAM" id="Phobius"/>
    </source>
</evidence>
<dbReference type="PANTHER" id="PTHR43791">
    <property type="entry name" value="PERMEASE-RELATED"/>
    <property type="match status" value="1"/>
</dbReference>
<feature type="transmembrane region" description="Helical" evidence="6">
    <location>
        <begin position="371"/>
        <end position="392"/>
    </location>
</feature>
<dbReference type="EMBL" id="ML977315">
    <property type="protein sequence ID" value="KAF2119398.1"/>
    <property type="molecule type" value="Genomic_DNA"/>
</dbReference>
<protein>
    <submittedName>
        <fullName evidence="7">High affinity nicotinic acid plasma membrane permease-like protein</fullName>
    </submittedName>
</protein>
<dbReference type="GO" id="GO:0015225">
    <property type="term" value="F:biotin transmembrane transporter activity"/>
    <property type="evidence" value="ECO:0007669"/>
    <property type="project" value="TreeGrafter"/>
</dbReference>
<keyword evidence="8" id="KW-1185">Reference proteome</keyword>
<dbReference type="OrthoDB" id="5298304at2759"/>
<evidence type="ECO:0000256" key="3">
    <source>
        <dbReference type="ARBA" id="ARBA00022692"/>
    </source>
</evidence>
<evidence type="ECO:0000256" key="4">
    <source>
        <dbReference type="ARBA" id="ARBA00022989"/>
    </source>
</evidence>
<dbReference type="Proteomes" id="UP000799770">
    <property type="component" value="Unassembled WGS sequence"/>
</dbReference>
<dbReference type="FunFam" id="1.20.1250.20:FF:000278">
    <property type="entry name" value="Putative MFS transporter"/>
    <property type="match status" value="1"/>
</dbReference>
<evidence type="ECO:0000313" key="7">
    <source>
        <dbReference type="EMBL" id="KAF2119398.1"/>
    </source>
</evidence>
<feature type="transmembrane region" description="Helical" evidence="6">
    <location>
        <begin position="158"/>
        <end position="178"/>
    </location>
</feature>
<feature type="transmembrane region" description="Helical" evidence="6">
    <location>
        <begin position="398"/>
        <end position="421"/>
    </location>
</feature>
<evidence type="ECO:0000256" key="1">
    <source>
        <dbReference type="ARBA" id="ARBA00004141"/>
    </source>
</evidence>
<feature type="transmembrane region" description="Helical" evidence="6">
    <location>
        <begin position="190"/>
        <end position="208"/>
    </location>
</feature>
<dbReference type="SUPFAM" id="SSF103473">
    <property type="entry name" value="MFS general substrate transporter"/>
    <property type="match status" value="1"/>
</dbReference>
<feature type="transmembrane region" description="Helical" evidence="6">
    <location>
        <begin position="55"/>
        <end position="78"/>
    </location>
</feature>
<feature type="transmembrane region" description="Helical" evidence="6">
    <location>
        <begin position="98"/>
        <end position="120"/>
    </location>
</feature>
<evidence type="ECO:0000313" key="8">
    <source>
        <dbReference type="Proteomes" id="UP000799770"/>
    </source>
</evidence>